<gene>
    <name evidence="2" type="ORF">PG994_001312</name>
</gene>
<sequence length="380" mass="40078">MAPTTSYIPRFLLPQYGTIWRSSTARAMPFARPISADVGQVLVRYASKTAAAKSKSTTTTTATAAEKVAAPKAASTKAAATKTTKAPAAKTPAAKAPAAKTTPPKTAPTKPAATTKATAAKAATPKTPTSASAIKNTPITPATKPAAPEPVAKAPPPAAAPKPATANPSKPIVLEKPEKFNPPSHGARLPRSVPKHYGGALGSEELMAQKTKEYPGLPPPPNTWSHWFINNKHIHMFITLGALVSLGVYTFTARFNANSPFADMIPPIGEFLKQPINYIRTCVEVLKLHEEHESAQTAEKRRRRIEDVQKRNEYRKAHGLPIANGIESWTGTGAAAQPAEEEGVIAAIPASAAPSAAADAIIATEQAEADGKRKKFFGIF</sequence>
<evidence type="ECO:0000256" key="1">
    <source>
        <dbReference type="SAM" id="MobiDB-lite"/>
    </source>
</evidence>
<accession>A0ABR1WT90</accession>
<protein>
    <submittedName>
        <fullName evidence="2">Uncharacterized protein</fullName>
    </submittedName>
</protein>
<evidence type="ECO:0000313" key="2">
    <source>
        <dbReference type="EMBL" id="KAK8086338.1"/>
    </source>
</evidence>
<feature type="compositionally biased region" description="Low complexity" evidence="1">
    <location>
        <begin position="161"/>
        <end position="171"/>
    </location>
</feature>
<evidence type="ECO:0000313" key="3">
    <source>
        <dbReference type="Proteomes" id="UP001480595"/>
    </source>
</evidence>
<dbReference type="GeneID" id="92085784"/>
<name>A0ABR1WT90_9PEZI</name>
<organism evidence="2 3">
    <name type="scientific">Apiospora phragmitis</name>
    <dbReference type="NCBI Taxonomy" id="2905665"/>
    <lineage>
        <taxon>Eukaryota</taxon>
        <taxon>Fungi</taxon>
        <taxon>Dikarya</taxon>
        <taxon>Ascomycota</taxon>
        <taxon>Pezizomycotina</taxon>
        <taxon>Sordariomycetes</taxon>
        <taxon>Xylariomycetidae</taxon>
        <taxon>Amphisphaeriales</taxon>
        <taxon>Apiosporaceae</taxon>
        <taxon>Apiospora</taxon>
    </lineage>
</organism>
<feature type="region of interest" description="Disordered" evidence="1">
    <location>
        <begin position="67"/>
        <end position="192"/>
    </location>
</feature>
<dbReference type="EMBL" id="JAQQWL010000002">
    <property type="protein sequence ID" value="KAK8086338.1"/>
    <property type="molecule type" value="Genomic_DNA"/>
</dbReference>
<proteinExistence type="predicted"/>
<comment type="caution">
    <text evidence="2">The sequence shown here is derived from an EMBL/GenBank/DDBJ whole genome shotgun (WGS) entry which is preliminary data.</text>
</comment>
<dbReference type="RefSeq" id="XP_066720862.1">
    <property type="nucleotide sequence ID" value="XM_066852721.1"/>
</dbReference>
<dbReference type="Proteomes" id="UP001480595">
    <property type="component" value="Unassembled WGS sequence"/>
</dbReference>
<feature type="compositionally biased region" description="Low complexity" evidence="1">
    <location>
        <begin position="67"/>
        <end position="152"/>
    </location>
</feature>
<keyword evidence="3" id="KW-1185">Reference proteome</keyword>
<reference evidence="2 3" key="1">
    <citation type="submission" date="2023-01" db="EMBL/GenBank/DDBJ databases">
        <title>Analysis of 21 Apiospora genomes using comparative genomics revels a genus with tremendous synthesis potential of carbohydrate active enzymes and secondary metabolites.</title>
        <authorList>
            <person name="Sorensen T."/>
        </authorList>
    </citation>
    <scope>NUCLEOTIDE SEQUENCE [LARGE SCALE GENOMIC DNA]</scope>
    <source>
        <strain evidence="2 3">CBS 135458</strain>
    </source>
</reference>